<sequence length="567" mass="67308">MINKIVLDKIKLQISSQENIQLGKKYFEENELVLKPFKGFKIGNWQEWEKDPFKNRTWQWKLHWFSFLPFLLSYHYHLKKDEMLDEIKNIINSWFDSYIDTDKETIDFEFIWHDHCMALRAEQLVELYLYLKHYGKSKWLGENENFLTRLLNAIVKHAFLLSKDEYFTKYTNHGLEQARVLLILGLFLKKDEYKVLAISRIKDEMLFAFTDEGVHVENSPSYHIFVLKVFIAIIKTYPEYIIKELAVIFDKISKKGLKFIIHTLRPDGNVPIIGDSVQDKTSDAYKAFYENTQEYSNLLYALSLGNAGMRPVETNVVYEKSGYVVFRDKWNDKDKFNQSIQLVCKIGCLSRYHHQQDEGHVNLYAFGEDWLIDSGLYNHNNTDPIRKYMRSRMAHNIPLISNTNYDIDFDHRLNAWKVLDYSTDKIKPWCKIELKVLKNIIHHRTISMNFLNSSFDIEDEIIMEDGLERDVTMQWHIPLDKHIIINGTNSVVIKGKKQYMCLNIKHAIPNEIFTRKGIKNERVFSVISLKPNVYHDSYVLHYVFKNKKYLKITHCFDFKLSNAIKEL</sequence>
<dbReference type="Proteomes" id="UP000031130">
    <property type="component" value="Chromosome"/>
</dbReference>
<dbReference type="RefSeq" id="WP_039625360.1">
    <property type="nucleotide sequence ID" value="NZ_CP007775.1"/>
</dbReference>
<dbReference type="InterPro" id="IPR031680">
    <property type="entry name" value="Hepar_II_III_N"/>
</dbReference>
<dbReference type="AlphaFoldDB" id="A0A0A8HTZ9"/>
<evidence type="ECO:0000313" key="7">
    <source>
        <dbReference type="EMBL" id="AJD01203.1"/>
    </source>
</evidence>
<evidence type="ECO:0000313" key="8">
    <source>
        <dbReference type="Proteomes" id="UP000031130"/>
    </source>
</evidence>
<organism evidence="7 8">
    <name type="scientific">Campylobacter lari NCTC 11845</name>
    <dbReference type="NCBI Taxonomy" id="1388749"/>
    <lineage>
        <taxon>Bacteria</taxon>
        <taxon>Pseudomonadati</taxon>
        <taxon>Campylobacterota</taxon>
        <taxon>Epsilonproteobacteria</taxon>
        <taxon>Campylobacterales</taxon>
        <taxon>Campylobacteraceae</taxon>
        <taxon>Campylobacter</taxon>
    </lineage>
</organism>
<gene>
    <name evidence="7" type="ORF">UPTC3659_0319</name>
</gene>
<keyword evidence="3" id="KW-0574">Periplasm</keyword>
<dbReference type="EMBL" id="CP007775">
    <property type="protein sequence ID" value="AJD01203.1"/>
    <property type="molecule type" value="Genomic_DNA"/>
</dbReference>
<keyword evidence="4" id="KW-0456">Lyase</keyword>
<protein>
    <submittedName>
        <fullName evidence="7">Heparinase II/III family protein</fullName>
    </submittedName>
</protein>
<evidence type="ECO:0000259" key="6">
    <source>
        <dbReference type="Pfam" id="PF16889"/>
    </source>
</evidence>
<dbReference type="Gene3D" id="2.70.98.70">
    <property type="match status" value="1"/>
</dbReference>
<comment type="subcellular location">
    <subcellularLocation>
        <location evidence="1">Periplasm</location>
    </subcellularLocation>
</comment>
<evidence type="ECO:0000256" key="1">
    <source>
        <dbReference type="ARBA" id="ARBA00004418"/>
    </source>
</evidence>
<reference evidence="7 8" key="1">
    <citation type="journal article" date="2014" name="Genome Biol. Evol.">
        <title>Comparative Genomics of the Campylobacter lari Group.</title>
        <authorList>
            <person name="Miller W.G."/>
            <person name="Yee E."/>
            <person name="Chapman M.H."/>
            <person name="Smith T.P."/>
            <person name="Bono J.L."/>
            <person name="Huynh S."/>
            <person name="Parker C.T."/>
            <person name="Vandamme P."/>
            <person name="Luong K."/>
            <person name="Korlach J."/>
        </authorList>
    </citation>
    <scope>NUCLEOTIDE SEQUENCE [LARGE SCALE GENOMIC DNA]</scope>
    <source>
        <strain evidence="8">RM3659</strain>
    </source>
</reference>
<dbReference type="Pfam" id="PF07940">
    <property type="entry name" value="Hepar_II_III_C"/>
    <property type="match status" value="1"/>
</dbReference>
<evidence type="ECO:0000256" key="2">
    <source>
        <dbReference type="ARBA" id="ARBA00022729"/>
    </source>
</evidence>
<feature type="domain" description="Heparinase II/III-like C-terminal" evidence="5">
    <location>
        <begin position="318"/>
        <end position="478"/>
    </location>
</feature>
<dbReference type="OrthoDB" id="9763014at2"/>
<evidence type="ECO:0000256" key="3">
    <source>
        <dbReference type="ARBA" id="ARBA00022764"/>
    </source>
</evidence>
<dbReference type="Pfam" id="PF16889">
    <property type="entry name" value="Hepar_II_III_N"/>
    <property type="match status" value="1"/>
</dbReference>
<accession>A0A0A8HTZ9</accession>
<name>A0A0A8HTZ9_CAMLA</name>
<dbReference type="Gene3D" id="1.50.10.100">
    <property type="entry name" value="Chondroitin AC/alginate lyase"/>
    <property type="match status" value="1"/>
</dbReference>
<dbReference type="KEGG" id="cln:UPTC3659_0319"/>
<dbReference type="PANTHER" id="PTHR39210">
    <property type="entry name" value="HEPARIN-SULFATE LYASE"/>
    <property type="match status" value="1"/>
</dbReference>
<dbReference type="SUPFAM" id="SSF48230">
    <property type="entry name" value="Chondroitin AC/alginate lyase"/>
    <property type="match status" value="1"/>
</dbReference>
<proteinExistence type="predicted"/>
<dbReference type="InterPro" id="IPR012480">
    <property type="entry name" value="Hepar_II_III_C"/>
</dbReference>
<dbReference type="GO" id="GO:0016829">
    <property type="term" value="F:lyase activity"/>
    <property type="evidence" value="ECO:0007669"/>
    <property type="project" value="UniProtKB-KW"/>
</dbReference>
<feature type="domain" description="Heparin-sulfate lyase N-terminal" evidence="6">
    <location>
        <begin position="27"/>
        <end position="293"/>
    </location>
</feature>
<dbReference type="GO" id="GO:0042597">
    <property type="term" value="C:periplasmic space"/>
    <property type="evidence" value="ECO:0007669"/>
    <property type="project" value="UniProtKB-SubCell"/>
</dbReference>
<dbReference type="HOGENOM" id="CLU_545907_0_0_7"/>
<dbReference type="InterPro" id="IPR008929">
    <property type="entry name" value="Chondroitin_lyas"/>
</dbReference>
<keyword evidence="2" id="KW-0732">Signal</keyword>
<dbReference type="PANTHER" id="PTHR39210:SF1">
    <property type="entry name" value="HEPARIN-SULFATE LYASE"/>
    <property type="match status" value="1"/>
</dbReference>
<evidence type="ECO:0000259" key="5">
    <source>
        <dbReference type="Pfam" id="PF07940"/>
    </source>
</evidence>
<evidence type="ECO:0000256" key="4">
    <source>
        <dbReference type="ARBA" id="ARBA00023239"/>
    </source>
</evidence>